<dbReference type="InterPro" id="IPR050523">
    <property type="entry name" value="AKR_Detox_Biosynth"/>
</dbReference>
<sequence length="337" mass="37035">MRTVELGTTGEQVSAVALGAMLLGTRTDDAGGFALLDRFAADGGTFLDTADCYAWWEDRGSTGGQSEELLGRWFASRPGSRDRTFLSTKGTAMIRDVDEVWPADGGAPDWDAARERFVGASAPVLRRSLEASLRRLGTDHVDLYFVHVDDRSTPLEETLAELAAFVAEGKVRYVGWSNVRAWRLAEIAQLCRQHGWPAPVALQQEHSYLQRRPGLRQGSIVDDEQLDYLETHPELTLVAYSPLLKGAYDQTAEERAGNWMLANYAGPHTDGRLAAVDAIAAETGATGSQVVLAWLLARTEPRVIPLVGTTRQDRWAQAVAALDLRLTDEQRTRLDEA</sequence>
<evidence type="ECO:0000313" key="2">
    <source>
        <dbReference type="EMBL" id="GIG39352.1"/>
    </source>
</evidence>
<evidence type="ECO:0000313" key="3">
    <source>
        <dbReference type="Proteomes" id="UP000614741"/>
    </source>
</evidence>
<comment type="caution">
    <text evidence="2">The sequence shown here is derived from an EMBL/GenBank/DDBJ whole genome shotgun (WGS) entry which is preliminary data.</text>
</comment>
<keyword evidence="3" id="KW-1185">Reference proteome</keyword>
<organism evidence="2 3">
    <name type="scientific">Cellulomonas phragmiteti</name>
    <dbReference type="NCBI Taxonomy" id="478780"/>
    <lineage>
        <taxon>Bacteria</taxon>
        <taxon>Bacillati</taxon>
        <taxon>Actinomycetota</taxon>
        <taxon>Actinomycetes</taxon>
        <taxon>Micrococcales</taxon>
        <taxon>Cellulomonadaceae</taxon>
        <taxon>Cellulomonas</taxon>
    </lineage>
</organism>
<dbReference type="EMBL" id="BONP01000004">
    <property type="protein sequence ID" value="GIG39352.1"/>
    <property type="molecule type" value="Genomic_DNA"/>
</dbReference>
<dbReference type="Pfam" id="PF00248">
    <property type="entry name" value="Aldo_ket_red"/>
    <property type="match status" value="1"/>
</dbReference>
<proteinExistence type="predicted"/>
<dbReference type="SUPFAM" id="SSF51430">
    <property type="entry name" value="NAD(P)-linked oxidoreductase"/>
    <property type="match status" value="1"/>
</dbReference>
<dbReference type="InterPro" id="IPR036812">
    <property type="entry name" value="NAD(P)_OxRdtase_dom_sf"/>
</dbReference>
<protein>
    <submittedName>
        <fullName evidence="2">Aldo/keto reductase</fullName>
    </submittedName>
</protein>
<reference evidence="2 3" key="1">
    <citation type="submission" date="2021-01" db="EMBL/GenBank/DDBJ databases">
        <title>Whole genome shotgun sequence of Cellulomonas phragmiteti NBRC 110785.</title>
        <authorList>
            <person name="Komaki H."/>
            <person name="Tamura T."/>
        </authorList>
    </citation>
    <scope>NUCLEOTIDE SEQUENCE [LARGE SCALE GENOMIC DNA]</scope>
    <source>
        <strain evidence="2 3">NBRC 110785</strain>
    </source>
</reference>
<dbReference type="PANTHER" id="PTHR43364">
    <property type="entry name" value="NADH-SPECIFIC METHYLGLYOXAL REDUCTASE-RELATED"/>
    <property type="match status" value="1"/>
</dbReference>
<dbReference type="Proteomes" id="UP000614741">
    <property type="component" value="Unassembled WGS sequence"/>
</dbReference>
<accession>A0ABQ4DK24</accession>
<feature type="domain" description="NADP-dependent oxidoreductase" evidence="1">
    <location>
        <begin position="16"/>
        <end position="336"/>
    </location>
</feature>
<dbReference type="InterPro" id="IPR023210">
    <property type="entry name" value="NADP_OxRdtase_dom"/>
</dbReference>
<dbReference type="PANTHER" id="PTHR43364:SF6">
    <property type="entry name" value="OXIDOREDUCTASE-RELATED"/>
    <property type="match status" value="1"/>
</dbReference>
<gene>
    <name evidence="2" type="ORF">Cph01nite_11140</name>
</gene>
<name>A0ABQ4DK24_9CELL</name>
<evidence type="ECO:0000259" key="1">
    <source>
        <dbReference type="Pfam" id="PF00248"/>
    </source>
</evidence>
<dbReference type="Gene3D" id="3.20.20.100">
    <property type="entry name" value="NADP-dependent oxidoreductase domain"/>
    <property type="match status" value="1"/>
</dbReference>
<dbReference type="RefSeq" id="WP_203671979.1">
    <property type="nucleotide sequence ID" value="NZ_BONP01000004.1"/>
</dbReference>